<dbReference type="Proteomes" id="UP000265520">
    <property type="component" value="Unassembled WGS sequence"/>
</dbReference>
<accession>A0A392RC49</accession>
<keyword evidence="2" id="KW-1185">Reference proteome</keyword>
<evidence type="ECO:0000313" key="1">
    <source>
        <dbReference type="EMBL" id="MCI33416.1"/>
    </source>
</evidence>
<evidence type="ECO:0000313" key="2">
    <source>
        <dbReference type="Proteomes" id="UP000265520"/>
    </source>
</evidence>
<comment type="caution">
    <text evidence="1">The sequence shown here is derived from an EMBL/GenBank/DDBJ whole genome shotgun (WGS) entry which is preliminary data.</text>
</comment>
<feature type="non-terminal residue" evidence="1">
    <location>
        <position position="68"/>
    </location>
</feature>
<reference evidence="1 2" key="1">
    <citation type="journal article" date="2018" name="Front. Plant Sci.">
        <title>Red Clover (Trifolium pratense) and Zigzag Clover (T. medium) - A Picture of Genomic Similarities and Differences.</title>
        <authorList>
            <person name="Dluhosova J."/>
            <person name="Istvanek J."/>
            <person name="Nedelnik J."/>
            <person name="Repkova J."/>
        </authorList>
    </citation>
    <scope>NUCLEOTIDE SEQUENCE [LARGE SCALE GENOMIC DNA]</scope>
    <source>
        <strain evidence="2">cv. 10/8</strain>
        <tissue evidence="1">Leaf</tissue>
    </source>
</reference>
<protein>
    <submittedName>
        <fullName evidence="1">Uncharacterized protein</fullName>
    </submittedName>
</protein>
<proteinExistence type="predicted"/>
<sequence length="68" mass="7590">PVQAAEEPPRPPNLEVLIAELEARHDPNALEVYRDVRAEIQRSLDAGEAAEGTPIYGTMQRIIRMLNP</sequence>
<dbReference type="AlphaFoldDB" id="A0A392RC49"/>
<feature type="non-terminal residue" evidence="1">
    <location>
        <position position="1"/>
    </location>
</feature>
<name>A0A392RC49_9FABA</name>
<dbReference type="EMBL" id="LXQA010204238">
    <property type="protein sequence ID" value="MCI33416.1"/>
    <property type="molecule type" value="Genomic_DNA"/>
</dbReference>
<organism evidence="1 2">
    <name type="scientific">Trifolium medium</name>
    <dbReference type="NCBI Taxonomy" id="97028"/>
    <lineage>
        <taxon>Eukaryota</taxon>
        <taxon>Viridiplantae</taxon>
        <taxon>Streptophyta</taxon>
        <taxon>Embryophyta</taxon>
        <taxon>Tracheophyta</taxon>
        <taxon>Spermatophyta</taxon>
        <taxon>Magnoliopsida</taxon>
        <taxon>eudicotyledons</taxon>
        <taxon>Gunneridae</taxon>
        <taxon>Pentapetalae</taxon>
        <taxon>rosids</taxon>
        <taxon>fabids</taxon>
        <taxon>Fabales</taxon>
        <taxon>Fabaceae</taxon>
        <taxon>Papilionoideae</taxon>
        <taxon>50 kb inversion clade</taxon>
        <taxon>NPAAA clade</taxon>
        <taxon>Hologalegina</taxon>
        <taxon>IRL clade</taxon>
        <taxon>Trifolieae</taxon>
        <taxon>Trifolium</taxon>
    </lineage>
</organism>